<sequence>MGKPSRWPRQVIPPIKSQWHGDFHKW</sequence>
<accession>F6HT32</accession>
<reference evidence="2" key="1">
    <citation type="journal article" date="2007" name="Nature">
        <title>The grapevine genome sequence suggests ancestral hexaploidization in major angiosperm phyla.</title>
        <authorList>
            <consortium name="The French-Italian Public Consortium for Grapevine Genome Characterization."/>
            <person name="Jaillon O."/>
            <person name="Aury J.-M."/>
            <person name="Noel B."/>
            <person name="Policriti A."/>
            <person name="Clepet C."/>
            <person name="Casagrande A."/>
            <person name="Choisne N."/>
            <person name="Aubourg S."/>
            <person name="Vitulo N."/>
            <person name="Jubin C."/>
            <person name="Vezzi A."/>
            <person name="Legeai F."/>
            <person name="Hugueney P."/>
            <person name="Dasilva C."/>
            <person name="Horner D."/>
            <person name="Mica E."/>
            <person name="Jublot D."/>
            <person name="Poulain J."/>
            <person name="Bruyere C."/>
            <person name="Billault A."/>
            <person name="Segurens B."/>
            <person name="Gouyvenoux M."/>
            <person name="Ugarte E."/>
            <person name="Cattonaro F."/>
            <person name="Anthouard V."/>
            <person name="Vico V."/>
            <person name="Del Fabbro C."/>
            <person name="Alaux M."/>
            <person name="Di Gaspero G."/>
            <person name="Dumas V."/>
            <person name="Felice N."/>
            <person name="Paillard S."/>
            <person name="Juman I."/>
            <person name="Moroldo M."/>
            <person name="Scalabrin S."/>
            <person name="Canaguier A."/>
            <person name="Le Clainche I."/>
            <person name="Malacrida G."/>
            <person name="Durand E."/>
            <person name="Pesole G."/>
            <person name="Laucou V."/>
            <person name="Chatelet P."/>
            <person name="Merdinoglu D."/>
            <person name="Delledonne M."/>
            <person name="Pezzotti M."/>
            <person name="Lecharny A."/>
            <person name="Scarpelli C."/>
            <person name="Artiguenave F."/>
            <person name="Pe M.E."/>
            <person name="Valle G."/>
            <person name="Morgante M."/>
            <person name="Caboche M."/>
            <person name="Adam-Blondon A.-F."/>
            <person name="Weissenbach J."/>
            <person name="Quetier F."/>
            <person name="Wincker P."/>
        </authorList>
    </citation>
    <scope>NUCLEOTIDE SEQUENCE [LARGE SCALE GENOMIC DNA]</scope>
    <source>
        <strain evidence="2">cv. Pinot noir / PN40024</strain>
    </source>
</reference>
<dbReference type="EMBL" id="FN596247">
    <property type="protein sequence ID" value="CCB57842.1"/>
    <property type="molecule type" value="Genomic_DNA"/>
</dbReference>
<organism evidence="1 2">
    <name type="scientific">Vitis vinifera</name>
    <name type="common">Grape</name>
    <dbReference type="NCBI Taxonomy" id="29760"/>
    <lineage>
        <taxon>Eukaryota</taxon>
        <taxon>Viridiplantae</taxon>
        <taxon>Streptophyta</taxon>
        <taxon>Embryophyta</taxon>
        <taxon>Tracheophyta</taxon>
        <taxon>Spermatophyta</taxon>
        <taxon>Magnoliopsida</taxon>
        <taxon>eudicotyledons</taxon>
        <taxon>Gunneridae</taxon>
        <taxon>Pentapetalae</taxon>
        <taxon>rosids</taxon>
        <taxon>Vitales</taxon>
        <taxon>Vitaceae</taxon>
        <taxon>Viteae</taxon>
        <taxon>Vitis</taxon>
    </lineage>
</organism>
<dbReference type="AlphaFoldDB" id="F6HT32"/>
<evidence type="ECO:0000313" key="1">
    <source>
        <dbReference type="EMBL" id="CCB57842.1"/>
    </source>
</evidence>
<dbReference type="InParanoid" id="F6HT32"/>
<evidence type="ECO:0000313" key="2">
    <source>
        <dbReference type="Proteomes" id="UP000009183"/>
    </source>
</evidence>
<proteinExistence type="predicted"/>
<protein>
    <submittedName>
        <fullName evidence="1">Uncharacterized protein</fullName>
    </submittedName>
</protein>
<dbReference type="HOGENOM" id="CLU_3417739_0_0_1"/>
<name>F6HT32_VITVI</name>
<dbReference type="PaxDb" id="29760-VIT_02s0012g02400.t01"/>
<dbReference type="Proteomes" id="UP000009183">
    <property type="component" value="Chromosome 2"/>
</dbReference>
<keyword evidence="2" id="KW-1185">Reference proteome</keyword>
<gene>
    <name evidence="1" type="ordered locus">VIT_02s0012g02400</name>
</gene>